<evidence type="ECO:0000313" key="3">
    <source>
        <dbReference type="Proteomes" id="UP000708208"/>
    </source>
</evidence>
<dbReference type="InterPro" id="IPR018170">
    <property type="entry name" value="Aldo/ket_reductase_CS"/>
</dbReference>
<comment type="caution">
    <text evidence="2">The sequence shown here is derived from an EMBL/GenBank/DDBJ whole genome shotgun (WGS) entry which is preliminary data.</text>
</comment>
<evidence type="ECO:0000259" key="1">
    <source>
        <dbReference type="Pfam" id="PF00248"/>
    </source>
</evidence>
<dbReference type="Proteomes" id="UP000708208">
    <property type="component" value="Unassembled WGS sequence"/>
</dbReference>
<dbReference type="InterPro" id="IPR023210">
    <property type="entry name" value="NADP_OxRdtase_dom"/>
</dbReference>
<keyword evidence="3" id="KW-1185">Reference proteome</keyword>
<dbReference type="GO" id="GO:0016491">
    <property type="term" value="F:oxidoreductase activity"/>
    <property type="evidence" value="ECO:0007669"/>
    <property type="project" value="InterPro"/>
</dbReference>
<dbReference type="PROSITE" id="PS00798">
    <property type="entry name" value="ALDOKETO_REDUCTASE_1"/>
    <property type="match status" value="1"/>
</dbReference>
<dbReference type="OrthoDB" id="416253at2759"/>
<feature type="domain" description="NADP-dependent oxidoreductase" evidence="1">
    <location>
        <begin position="3"/>
        <end position="82"/>
    </location>
</feature>
<accession>A0A8J2JSM3</accession>
<dbReference type="PANTHER" id="PTHR11732">
    <property type="entry name" value="ALDO/KETO REDUCTASE"/>
    <property type="match status" value="1"/>
</dbReference>
<reference evidence="2" key="1">
    <citation type="submission" date="2021-06" db="EMBL/GenBank/DDBJ databases">
        <authorList>
            <person name="Hodson N. C."/>
            <person name="Mongue J. A."/>
            <person name="Jaron S. K."/>
        </authorList>
    </citation>
    <scope>NUCLEOTIDE SEQUENCE</scope>
</reference>
<dbReference type="AlphaFoldDB" id="A0A8J2JSM3"/>
<dbReference type="EMBL" id="CAJVCH010022898">
    <property type="protein sequence ID" value="CAG7693747.1"/>
    <property type="molecule type" value="Genomic_DNA"/>
</dbReference>
<evidence type="ECO:0000313" key="2">
    <source>
        <dbReference type="EMBL" id="CAG7693747.1"/>
    </source>
</evidence>
<dbReference type="Pfam" id="PF00248">
    <property type="entry name" value="Aldo_ket_red"/>
    <property type="match status" value="1"/>
</dbReference>
<organism evidence="2 3">
    <name type="scientific">Allacma fusca</name>
    <dbReference type="NCBI Taxonomy" id="39272"/>
    <lineage>
        <taxon>Eukaryota</taxon>
        <taxon>Metazoa</taxon>
        <taxon>Ecdysozoa</taxon>
        <taxon>Arthropoda</taxon>
        <taxon>Hexapoda</taxon>
        <taxon>Collembola</taxon>
        <taxon>Symphypleona</taxon>
        <taxon>Sminthuridae</taxon>
        <taxon>Allacma</taxon>
    </lineage>
</organism>
<sequence>MEKALDVALETGFRHIDTAYMYENEAVIGKVLKRWLDSGKIKREDLFIVTKLPPIGMRPEHVPHFIQLSLKNLQLDYLDLYL</sequence>
<protein>
    <recommendedName>
        <fullName evidence="1">NADP-dependent oxidoreductase domain-containing protein</fullName>
    </recommendedName>
</protein>
<name>A0A8J2JSM3_9HEXA</name>
<proteinExistence type="predicted"/>
<gene>
    <name evidence="2" type="ORF">AFUS01_LOCUS3776</name>
</gene>
<dbReference type="InterPro" id="IPR020471">
    <property type="entry name" value="AKR"/>
</dbReference>
<feature type="non-terminal residue" evidence="2">
    <location>
        <position position="82"/>
    </location>
</feature>